<dbReference type="PANTHER" id="PTHR43408">
    <property type="entry name" value="FMN REDUCTASE (NADPH)"/>
    <property type="match status" value="1"/>
</dbReference>
<gene>
    <name evidence="5" type="ORF">GCM10025782_29990</name>
</gene>
<evidence type="ECO:0000313" key="5">
    <source>
        <dbReference type="EMBL" id="GAA4729161.1"/>
    </source>
</evidence>
<reference evidence="6" key="1">
    <citation type="journal article" date="2019" name="Int. J. Syst. Evol. Microbiol.">
        <title>The Global Catalogue of Microorganisms (GCM) 10K type strain sequencing project: providing services to taxonomists for standard genome sequencing and annotation.</title>
        <authorList>
            <consortium name="The Broad Institute Genomics Platform"/>
            <consortium name="The Broad Institute Genome Sequencing Center for Infectious Disease"/>
            <person name="Wu L."/>
            <person name="Ma J."/>
        </authorList>
    </citation>
    <scope>NUCLEOTIDE SEQUENCE [LARGE SCALE GENOMIC DNA]</scope>
    <source>
        <strain evidence="6">JCM 18961</strain>
    </source>
</reference>
<keyword evidence="3" id="KW-0560">Oxidoreductase</keyword>
<dbReference type="InterPro" id="IPR029039">
    <property type="entry name" value="Flavoprotein-like_sf"/>
</dbReference>
<evidence type="ECO:0000313" key="6">
    <source>
        <dbReference type="Proteomes" id="UP001500556"/>
    </source>
</evidence>
<evidence type="ECO:0000256" key="1">
    <source>
        <dbReference type="ARBA" id="ARBA00022630"/>
    </source>
</evidence>
<keyword evidence="2" id="KW-0288">FMN</keyword>
<feature type="domain" description="NADPH-dependent FMN reductase-like" evidence="4">
    <location>
        <begin position="14"/>
        <end position="163"/>
    </location>
</feature>
<keyword evidence="6" id="KW-1185">Reference proteome</keyword>
<sequence>MSTPTSTERTPRRLVVVQAGVGQPSSTRLLAERLATSTADALLERGEDTQVEFVDLRLHVHALADAMLTGFASGDLAEAVEAVRAADAVIVATPVYQASYSGLFKTFVDILDEGSLKGTPVLLAATAGTARHSLVLEHAMRPLFAHLKAVTVPTAVFAASEDWGAGGLDHGLAARTGVAARELADLVAGAGPSRRAPGRLDGELADPVPFEQLLAG</sequence>
<dbReference type="PANTHER" id="PTHR43408:SF2">
    <property type="entry name" value="FMN REDUCTASE (NADPH)"/>
    <property type="match status" value="1"/>
</dbReference>
<name>A0ABP8YJJ0_9MICO</name>
<dbReference type="Gene3D" id="3.40.50.360">
    <property type="match status" value="1"/>
</dbReference>
<evidence type="ECO:0000256" key="3">
    <source>
        <dbReference type="ARBA" id="ARBA00023002"/>
    </source>
</evidence>
<dbReference type="RefSeq" id="WP_345504572.1">
    <property type="nucleotide sequence ID" value="NZ_BAABLO010000012.1"/>
</dbReference>
<dbReference type="InterPro" id="IPR051814">
    <property type="entry name" value="NAD(P)H-dep_FMN_reductase"/>
</dbReference>
<dbReference type="Proteomes" id="UP001500556">
    <property type="component" value="Unassembled WGS sequence"/>
</dbReference>
<evidence type="ECO:0000259" key="4">
    <source>
        <dbReference type="Pfam" id="PF03358"/>
    </source>
</evidence>
<dbReference type="InterPro" id="IPR005025">
    <property type="entry name" value="FMN_Rdtase-like_dom"/>
</dbReference>
<proteinExistence type="predicted"/>
<dbReference type="Pfam" id="PF03358">
    <property type="entry name" value="FMN_red"/>
    <property type="match status" value="1"/>
</dbReference>
<dbReference type="InterPro" id="IPR023932">
    <property type="entry name" value="CE1759_FMN_reduct"/>
</dbReference>
<comment type="caution">
    <text evidence="5">The sequence shown here is derived from an EMBL/GenBank/DDBJ whole genome shotgun (WGS) entry which is preliminary data.</text>
</comment>
<evidence type="ECO:0000256" key="2">
    <source>
        <dbReference type="ARBA" id="ARBA00022643"/>
    </source>
</evidence>
<accession>A0ABP8YJJ0</accession>
<dbReference type="EMBL" id="BAABLO010000012">
    <property type="protein sequence ID" value="GAA4729161.1"/>
    <property type="molecule type" value="Genomic_DNA"/>
</dbReference>
<protein>
    <submittedName>
        <fullName evidence="5">NAD(P)H-dependent oxidoreductase</fullName>
    </submittedName>
</protein>
<dbReference type="NCBIfam" id="TIGR04037">
    <property type="entry name" value="LLM_duo_CE1759"/>
    <property type="match status" value="1"/>
</dbReference>
<dbReference type="SUPFAM" id="SSF52218">
    <property type="entry name" value="Flavoproteins"/>
    <property type="match status" value="1"/>
</dbReference>
<keyword evidence="1" id="KW-0285">Flavoprotein</keyword>
<organism evidence="5 6">
    <name type="scientific">Pedococcus ginsenosidimutans</name>
    <dbReference type="NCBI Taxonomy" id="490570"/>
    <lineage>
        <taxon>Bacteria</taxon>
        <taxon>Bacillati</taxon>
        <taxon>Actinomycetota</taxon>
        <taxon>Actinomycetes</taxon>
        <taxon>Micrococcales</taxon>
        <taxon>Intrasporangiaceae</taxon>
        <taxon>Pedococcus</taxon>
    </lineage>
</organism>